<evidence type="ECO:0000313" key="1">
    <source>
        <dbReference type="EMBL" id="SEF20655.1"/>
    </source>
</evidence>
<dbReference type="EMBL" id="FNUJ01000001">
    <property type="protein sequence ID" value="SEF20655.1"/>
    <property type="molecule type" value="Genomic_DNA"/>
</dbReference>
<accession>A0A1H5Q3P0</accession>
<reference evidence="2" key="1">
    <citation type="submission" date="2016-10" db="EMBL/GenBank/DDBJ databases">
        <authorList>
            <person name="Varghese N."/>
            <person name="Submissions S."/>
        </authorList>
    </citation>
    <scope>NUCLEOTIDE SEQUENCE [LARGE SCALE GENOMIC DNA]</scope>
    <source>
        <strain evidence="2">DSM 44654</strain>
    </source>
</reference>
<organism evidence="1 2">
    <name type="scientific">Amycolatopsis pretoriensis</name>
    <dbReference type="NCBI Taxonomy" id="218821"/>
    <lineage>
        <taxon>Bacteria</taxon>
        <taxon>Bacillati</taxon>
        <taxon>Actinomycetota</taxon>
        <taxon>Actinomycetes</taxon>
        <taxon>Pseudonocardiales</taxon>
        <taxon>Pseudonocardiaceae</taxon>
        <taxon>Amycolatopsis</taxon>
    </lineage>
</organism>
<protein>
    <submittedName>
        <fullName evidence="1">Uncharacterized protein</fullName>
    </submittedName>
</protein>
<keyword evidence="2" id="KW-1185">Reference proteome</keyword>
<name>A0A1H5Q3P0_9PSEU</name>
<gene>
    <name evidence="1" type="ORF">SAMN05421837_101464</name>
</gene>
<dbReference type="OrthoDB" id="4209462at2"/>
<evidence type="ECO:0000313" key="2">
    <source>
        <dbReference type="Proteomes" id="UP000198878"/>
    </source>
</evidence>
<dbReference type="AlphaFoldDB" id="A0A1H5Q3P0"/>
<proteinExistence type="predicted"/>
<dbReference type="RefSeq" id="WP_086672047.1">
    <property type="nucleotide sequence ID" value="NZ_FNUJ01000001.1"/>
</dbReference>
<dbReference type="STRING" id="218821.SAMN05421837_101464"/>
<dbReference type="Proteomes" id="UP000198878">
    <property type="component" value="Unassembled WGS sequence"/>
</dbReference>
<sequence length="109" mass="12148">MPRSLESLSPADGEQVAAKNLVAALTAGRIVYEDGAEQVFDTEGVTTYVERGHPTRGEWYVDSHGRFASFWPPSYRASYDLRWLVEDGSIVGLRFTHTEDGSEFSGRYA</sequence>